<protein>
    <submittedName>
        <fullName evidence="8">SigE family RNA polymerase sigma factor</fullName>
    </submittedName>
</protein>
<dbReference type="GO" id="GO:0003677">
    <property type="term" value="F:DNA binding"/>
    <property type="evidence" value="ECO:0007669"/>
    <property type="project" value="UniProtKB-KW"/>
</dbReference>
<feature type="domain" description="RNA polymerase sigma-70 region 2" evidence="6">
    <location>
        <begin position="22"/>
        <end position="83"/>
    </location>
</feature>
<dbReference type="Gene3D" id="1.10.1740.10">
    <property type="match status" value="1"/>
</dbReference>
<dbReference type="SUPFAM" id="SSF88659">
    <property type="entry name" value="Sigma3 and sigma4 domains of RNA polymerase sigma factors"/>
    <property type="match status" value="1"/>
</dbReference>
<evidence type="ECO:0000256" key="5">
    <source>
        <dbReference type="ARBA" id="ARBA00023163"/>
    </source>
</evidence>
<evidence type="ECO:0000256" key="2">
    <source>
        <dbReference type="ARBA" id="ARBA00023015"/>
    </source>
</evidence>
<dbReference type="EMBL" id="CP038436">
    <property type="protein sequence ID" value="QBX56152.1"/>
    <property type="molecule type" value="Genomic_DNA"/>
</dbReference>
<dbReference type="KEGG" id="nsn:EXE58_12200"/>
<dbReference type="PANTHER" id="PTHR43133">
    <property type="entry name" value="RNA POLYMERASE ECF-TYPE SIGMA FACTO"/>
    <property type="match status" value="1"/>
</dbReference>
<dbReference type="Pfam" id="PF08281">
    <property type="entry name" value="Sigma70_r4_2"/>
    <property type="match status" value="1"/>
</dbReference>
<keyword evidence="3" id="KW-0731">Sigma factor</keyword>
<keyword evidence="5" id="KW-0804">Transcription</keyword>
<proteinExistence type="inferred from homology"/>
<dbReference type="Pfam" id="PF04542">
    <property type="entry name" value="Sigma70_r2"/>
    <property type="match status" value="1"/>
</dbReference>
<evidence type="ECO:0000313" key="8">
    <source>
        <dbReference type="EMBL" id="QBX56152.1"/>
    </source>
</evidence>
<dbReference type="InterPro" id="IPR013249">
    <property type="entry name" value="RNA_pol_sigma70_r4_t2"/>
</dbReference>
<evidence type="ECO:0000256" key="1">
    <source>
        <dbReference type="ARBA" id="ARBA00010641"/>
    </source>
</evidence>
<dbReference type="InterPro" id="IPR014325">
    <property type="entry name" value="RNA_pol_sigma-E_actinobac"/>
</dbReference>
<dbReference type="NCBIfam" id="TIGR02937">
    <property type="entry name" value="sigma70-ECF"/>
    <property type="match status" value="1"/>
</dbReference>
<accession>A0A4V1BMF1</accession>
<dbReference type="AlphaFoldDB" id="A0A4V1BMF1"/>
<evidence type="ECO:0000259" key="6">
    <source>
        <dbReference type="Pfam" id="PF04542"/>
    </source>
</evidence>
<dbReference type="NCBIfam" id="TIGR02983">
    <property type="entry name" value="SigE-fam_strep"/>
    <property type="match status" value="1"/>
</dbReference>
<dbReference type="InterPro" id="IPR007627">
    <property type="entry name" value="RNA_pol_sigma70_r2"/>
</dbReference>
<feature type="domain" description="RNA polymerase sigma factor 70 region 4 type 2" evidence="7">
    <location>
        <begin position="108"/>
        <end position="157"/>
    </location>
</feature>
<reference evidence="8 9" key="1">
    <citation type="submission" date="2019-03" db="EMBL/GenBank/DDBJ databases">
        <title>Three New Species of Nocardioides, Nocardioides euryhalodurans sp. nov., Nocardioides seonyuensis sp. nov. and Nocardioides eburneoflavus sp. nov. Iolated from Soil.</title>
        <authorList>
            <person name="Roh S.G."/>
            <person name="Lee C."/>
            <person name="Kim M.-K."/>
            <person name="Kim S.B."/>
        </authorList>
    </citation>
    <scope>NUCLEOTIDE SEQUENCE [LARGE SCALE GENOMIC DNA]</scope>
    <source>
        <strain evidence="8 9">MMS17-SY207-3</strain>
    </source>
</reference>
<evidence type="ECO:0000259" key="7">
    <source>
        <dbReference type="Pfam" id="PF08281"/>
    </source>
</evidence>
<dbReference type="PANTHER" id="PTHR43133:SF50">
    <property type="entry name" value="ECF RNA POLYMERASE SIGMA FACTOR SIGM"/>
    <property type="match status" value="1"/>
</dbReference>
<dbReference type="InterPro" id="IPR013324">
    <property type="entry name" value="RNA_pol_sigma_r3/r4-like"/>
</dbReference>
<evidence type="ECO:0000256" key="4">
    <source>
        <dbReference type="ARBA" id="ARBA00023125"/>
    </source>
</evidence>
<keyword evidence="9" id="KW-1185">Reference proteome</keyword>
<dbReference type="OrthoDB" id="3292386at2"/>
<gene>
    <name evidence="8" type="ORF">EXE58_12200</name>
</gene>
<dbReference type="Gene3D" id="1.10.10.10">
    <property type="entry name" value="Winged helix-like DNA-binding domain superfamily/Winged helix DNA-binding domain"/>
    <property type="match status" value="1"/>
</dbReference>
<evidence type="ECO:0000313" key="9">
    <source>
        <dbReference type="Proteomes" id="UP000294853"/>
    </source>
</evidence>
<name>A0A4V1BMF1_9ACTN</name>
<dbReference type="CDD" id="cd06171">
    <property type="entry name" value="Sigma70_r4"/>
    <property type="match status" value="1"/>
</dbReference>
<dbReference type="SUPFAM" id="SSF88946">
    <property type="entry name" value="Sigma2 domain of RNA polymerase sigma factors"/>
    <property type="match status" value="1"/>
</dbReference>
<sequence>MTWSKRVRDEASFVEFAGTARARLRRTAFLLCGDWDQASDFVQEGLIRVYVRWPRLERNGGELAYARKAVVSAFLDHSRRRSSTEIPAEPDHGLASEEDVASQVAAREALMGGLARLAPRQRACVVLRYFEDLSVAETAALLRCTEGTVKSQTSRALFSLRTMLEDSPSGEATEGAVSW</sequence>
<evidence type="ECO:0000256" key="3">
    <source>
        <dbReference type="ARBA" id="ARBA00023082"/>
    </source>
</evidence>
<dbReference type="InterPro" id="IPR039425">
    <property type="entry name" value="RNA_pol_sigma-70-like"/>
</dbReference>
<dbReference type="InterPro" id="IPR014284">
    <property type="entry name" value="RNA_pol_sigma-70_dom"/>
</dbReference>
<dbReference type="GO" id="GO:0016987">
    <property type="term" value="F:sigma factor activity"/>
    <property type="evidence" value="ECO:0007669"/>
    <property type="project" value="UniProtKB-KW"/>
</dbReference>
<dbReference type="InterPro" id="IPR036388">
    <property type="entry name" value="WH-like_DNA-bd_sf"/>
</dbReference>
<comment type="similarity">
    <text evidence="1">Belongs to the sigma-70 factor family. ECF subfamily.</text>
</comment>
<dbReference type="Proteomes" id="UP000294853">
    <property type="component" value="Chromosome"/>
</dbReference>
<organism evidence="8 9">
    <name type="scientific">Nocardioides seonyuensis</name>
    <dbReference type="NCBI Taxonomy" id="2518371"/>
    <lineage>
        <taxon>Bacteria</taxon>
        <taxon>Bacillati</taxon>
        <taxon>Actinomycetota</taxon>
        <taxon>Actinomycetes</taxon>
        <taxon>Propionibacteriales</taxon>
        <taxon>Nocardioidaceae</taxon>
        <taxon>Nocardioides</taxon>
    </lineage>
</organism>
<keyword evidence="2" id="KW-0805">Transcription regulation</keyword>
<dbReference type="RefSeq" id="WP_135268143.1">
    <property type="nucleotide sequence ID" value="NZ_CP038436.1"/>
</dbReference>
<dbReference type="InterPro" id="IPR013325">
    <property type="entry name" value="RNA_pol_sigma_r2"/>
</dbReference>
<keyword evidence="4" id="KW-0238">DNA-binding</keyword>
<dbReference type="GO" id="GO:0006352">
    <property type="term" value="P:DNA-templated transcription initiation"/>
    <property type="evidence" value="ECO:0007669"/>
    <property type="project" value="InterPro"/>
</dbReference>